<dbReference type="Gene3D" id="2.40.110.10">
    <property type="entry name" value="Butyryl-CoA Dehydrogenase, subunit A, domain 2"/>
    <property type="match status" value="1"/>
</dbReference>
<evidence type="ECO:0000313" key="10">
    <source>
        <dbReference type="EMBL" id="TSD62385.1"/>
    </source>
</evidence>
<dbReference type="SUPFAM" id="SSF47203">
    <property type="entry name" value="Acyl-CoA dehydrogenase C-terminal domain-like"/>
    <property type="match status" value="1"/>
</dbReference>
<dbReference type="Proteomes" id="UP000316988">
    <property type="component" value="Unassembled WGS sequence"/>
</dbReference>
<evidence type="ECO:0000256" key="3">
    <source>
        <dbReference type="ARBA" id="ARBA00022630"/>
    </source>
</evidence>
<keyword evidence="3 6" id="KW-0285">Flavoprotein</keyword>
<dbReference type="Gene3D" id="1.10.540.10">
    <property type="entry name" value="Acyl-CoA dehydrogenase/oxidase, N-terminal domain"/>
    <property type="match status" value="1"/>
</dbReference>
<dbReference type="Gene3D" id="1.20.140.10">
    <property type="entry name" value="Butyryl-CoA Dehydrogenase, subunit A, domain 3"/>
    <property type="match status" value="1"/>
</dbReference>
<gene>
    <name evidence="10" type="ORF">FNM00_12190</name>
</gene>
<dbReference type="FunFam" id="2.40.110.10:FF:000001">
    <property type="entry name" value="Acyl-CoA dehydrogenase, mitochondrial"/>
    <property type="match status" value="1"/>
</dbReference>
<dbReference type="EMBL" id="VLNT01000009">
    <property type="protein sequence ID" value="TSD62385.1"/>
    <property type="molecule type" value="Genomic_DNA"/>
</dbReference>
<dbReference type="PANTHER" id="PTHR43884:SF12">
    <property type="entry name" value="ISOVALERYL-COA DEHYDROGENASE, MITOCHONDRIAL-RELATED"/>
    <property type="match status" value="1"/>
</dbReference>
<evidence type="ECO:0000259" key="8">
    <source>
        <dbReference type="Pfam" id="PF02770"/>
    </source>
</evidence>
<comment type="cofactor">
    <cofactor evidence="1 6">
        <name>FAD</name>
        <dbReference type="ChEBI" id="CHEBI:57692"/>
    </cofactor>
</comment>
<keyword evidence="5 6" id="KW-0560">Oxidoreductase</keyword>
<dbReference type="InterPro" id="IPR036250">
    <property type="entry name" value="AcylCo_DH-like_C"/>
</dbReference>
<evidence type="ECO:0000256" key="4">
    <source>
        <dbReference type="ARBA" id="ARBA00022827"/>
    </source>
</evidence>
<dbReference type="SUPFAM" id="SSF56645">
    <property type="entry name" value="Acyl-CoA dehydrogenase NM domain-like"/>
    <property type="match status" value="1"/>
</dbReference>
<dbReference type="GO" id="GO:0050660">
    <property type="term" value="F:flavin adenine dinucleotide binding"/>
    <property type="evidence" value="ECO:0007669"/>
    <property type="project" value="InterPro"/>
</dbReference>
<dbReference type="InterPro" id="IPR006091">
    <property type="entry name" value="Acyl-CoA_Oxase/DH_mid-dom"/>
</dbReference>
<feature type="domain" description="Acyl-CoA dehydrogenase/oxidase N-terminal" evidence="9">
    <location>
        <begin position="8"/>
        <end position="117"/>
    </location>
</feature>
<dbReference type="InterPro" id="IPR009100">
    <property type="entry name" value="AcylCoA_DH/oxidase_NM_dom_sf"/>
</dbReference>
<accession>A0A554S7U4</accession>
<protein>
    <submittedName>
        <fullName evidence="10">Acyl-CoA dehydrogenase</fullName>
    </submittedName>
</protein>
<dbReference type="InterPro" id="IPR009075">
    <property type="entry name" value="AcylCo_DH/oxidase_C"/>
</dbReference>
<dbReference type="AlphaFoldDB" id="A0A554S7U4"/>
<dbReference type="Pfam" id="PF00441">
    <property type="entry name" value="Acyl-CoA_dh_1"/>
    <property type="match status" value="1"/>
</dbReference>
<comment type="caution">
    <text evidence="10">The sequence shown here is derived from an EMBL/GenBank/DDBJ whole genome shotgun (WGS) entry which is preliminary data.</text>
</comment>
<keyword evidence="11" id="KW-1185">Reference proteome</keyword>
<feature type="domain" description="Acyl-CoA dehydrogenase/oxidase C-terminal" evidence="7">
    <location>
        <begin position="227"/>
        <end position="375"/>
    </location>
</feature>
<reference evidence="10 11" key="1">
    <citation type="submission" date="2019-07" db="EMBL/GenBank/DDBJ databases">
        <authorList>
            <person name="Zhao L.H."/>
        </authorList>
    </citation>
    <scope>NUCLEOTIDE SEQUENCE [LARGE SCALE GENOMIC DNA]</scope>
    <source>
        <strain evidence="10 11">Co35</strain>
    </source>
</reference>
<evidence type="ECO:0000256" key="5">
    <source>
        <dbReference type="ARBA" id="ARBA00023002"/>
    </source>
</evidence>
<evidence type="ECO:0000259" key="9">
    <source>
        <dbReference type="Pfam" id="PF02771"/>
    </source>
</evidence>
<evidence type="ECO:0000313" key="11">
    <source>
        <dbReference type="Proteomes" id="UP000316988"/>
    </source>
</evidence>
<proteinExistence type="inferred from homology"/>
<feature type="domain" description="Acyl-CoA oxidase/dehydrogenase middle" evidence="8">
    <location>
        <begin position="122"/>
        <end position="215"/>
    </location>
</feature>
<dbReference type="Pfam" id="PF02771">
    <property type="entry name" value="Acyl-CoA_dh_N"/>
    <property type="match status" value="1"/>
</dbReference>
<dbReference type="InterPro" id="IPR046373">
    <property type="entry name" value="Acyl-CoA_Oxase/DH_mid-dom_sf"/>
</dbReference>
<organism evidence="10 11">
    <name type="scientific">Aeromicrobium piscarium</name>
    <dbReference type="NCBI Taxonomy" id="2590901"/>
    <lineage>
        <taxon>Bacteria</taxon>
        <taxon>Bacillati</taxon>
        <taxon>Actinomycetota</taxon>
        <taxon>Actinomycetes</taxon>
        <taxon>Propionibacteriales</taxon>
        <taxon>Nocardioidaceae</taxon>
        <taxon>Aeromicrobium</taxon>
    </lineage>
</organism>
<evidence type="ECO:0000256" key="6">
    <source>
        <dbReference type="RuleBase" id="RU362125"/>
    </source>
</evidence>
<dbReference type="OrthoDB" id="142556at2"/>
<evidence type="ECO:0000256" key="1">
    <source>
        <dbReference type="ARBA" id="ARBA00001974"/>
    </source>
</evidence>
<comment type="similarity">
    <text evidence="2 6">Belongs to the acyl-CoA dehydrogenase family.</text>
</comment>
<sequence>MTWELDDVHESLRDTCRKFVDSRLRPIATAADSGTVDLSIWREAGDLGLLGLLVPPEAGGSGGDVLAVTIVAEELARASCGLAITPLASSYMAMPHVWAYGTREQQQTWLPRLCAGEAWASIVVSEPETGSDVAAVSTTAVRSADGWVINGSKMFITNAGFASVFVTAARTGESGHRGLSTFIIDASTPGITVGPPLEKLGWHASDTREVHFDDVFVPHDAVLGTENRGFHQIMARFTLERIVLAGMSLGVASECLTLIEERIRSRSTFGVSLVERQTIRHRVAHMRAGIQVARAATYQAAARIQANHREAHRAASVAKYFTAGVAQHIADEAVQIFGGDGFLAGDAARHYRDARVLRIGGGTDEIQLEILSRDLGR</sequence>
<dbReference type="Pfam" id="PF02770">
    <property type="entry name" value="Acyl-CoA_dh_M"/>
    <property type="match status" value="1"/>
</dbReference>
<dbReference type="RefSeq" id="WP_143913819.1">
    <property type="nucleotide sequence ID" value="NZ_VLNT01000009.1"/>
</dbReference>
<dbReference type="GO" id="GO:0003995">
    <property type="term" value="F:acyl-CoA dehydrogenase activity"/>
    <property type="evidence" value="ECO:0007669"/>
    <property type="project" value="TreeGrafter"/>
</dbReference>
<name>A0A554S7U4_9ACTN</name>
<dbReference type="InterPro" id="IPR037069">
    <property type="entry name" value="AcylCoA_DH/ox_N_sf"/>
</dbReference>
<evidence type="ECO:0000259" key="7">
    <source>
        <dbReference type="Pfam" id="PF00441"/>
    </source>
</evidence>
<keyword evidence="4 6" id="KW-0274">FAD</keyword>
<dbReference type="InterPro" id="IPR013786">
    <property type="entry name" value="AcylCoA_DH/ox_N"/>
</dbReference>
<dbReference type="PANTHER" id="PTHR43884">
    <property type="entry name" value="ACYL-COA DEHYDROGENASE"/>
    <property type="match status" value="1"/>
</dbReference>
<evidence type="ECO:0000256" key="2">
    <source>
        <dbReference type="ARBA" id="ARBA00009347"/>
    </source>
</evidence>